<dbReference type="EMBL" id="BK015442">
    <property type="protein sequence ID" value="DAE06820.1"/>
    <property type="molecule type" value="Genomic_DNA"/>
</dbReference>
<proteinExistence type="predicted"/>
<protein>
    <submittedName>
        <fullName evidence="1">Uncharacterized protein</fullName>
    </submittedName>
</protein>
<reference evidence="1" key="1">
    <citation type="journal article" date="2021" name="Proc. Natl. Acad. Sci. U.S.A.">
        <title>A Catalog of Tens of Thousands of Viruses from Human Metagenomes Reveals Hidden Associations with Chronic Diseases.</title>
        <authorList>
            <person name="Tisza M.J."/>
            <person name="Buck C.B."/>
        </authorList>
    </citation>
    <scope>NUCLEOTIDE SEQUENCE</scope>
    <source>
        <strain evidence="1">CtXBp18</strain>
    </source>
</reference>
<sequence length="94" mass="10659">MRTPDVETAVSLYYTKSELTNADVAELFGTGESQTIKIKKMAKTEMAKRGVKSWLPYAVNTKIAYEAWGIDIDDYERRLKKLRSLEKLLGGAQQ</sequence>
<name>A0A8S5PKW3_9CAUD</name>
<organism evidence="1">
    <name type="scientific">Siphoviridae sp. ctXBp18</name>
    <dbReference type="NCBI Taxonomy" id="2825541"/>
    <lineage>
        <taxon>Viruses</taxon>
        <taxon>Duplodnaviria</taxon>
        <taxon>Heunggongvirae</taxon>
        <taxon>Uroviricota</taxon>
        <taxon>Caudoviricetes</taxon>
    </lineage>
</organism>
<accession>A0A8S5PKW3</accession>
<evidence type="ECO:0000313" key="1">
    <source>
        <dbReference type="EMBL" id="DAE06820.1"/>
    </source>
</evidence>